<evidence type="ECO:0000313" key="1">
    <source>
        <dbReference type="EMBL" id="MEJ8643883.1"/>
    </source>
</evidence>
<gene>
    <name evidence="1" type="ORF">WKI68_25945</name>
</gene>
<comment type="caution">
    <text evidence="1">The sequence shown here is derived from an EMBL/GenBank/DDBJ whole genome shotgun (WGS) entry which is preliminary data.</text>
</comment>
<evidence type="ECO:0000313" key="2">
    <source>
        <dbReference type="Proteomes" id="UP001382904"/>
    </source>
</evidence>
<keyword evidence="2" id="KW-1185">Reference proteome</keyword>
<accession>A0ABU8U9T0</accession>
<dbReference type="Proteomes" id="UP001382904">
    <property type="component" value="Unassembled WGS sequence"/>
</dbReference>
<sequence>MIDGALRFTIDQITHGDWLRLLRAFDGVRPLDSAVASVGCGLEDMRPLLDESLEAGLLEVVPGAVTAAN</sequence>
<name>A0ABU8U9T0_9ACTN</name>
<proteinExistence type="predicted"/>
<organism evidence="1 2">
    <name type="scientific">Streptomyces caledonius</name>
    <dbReference type="NCBI Taxonomy" id="3134107"/>
    <lineage>
        <taxon>Bacteria</taxon>
        <taxon>Bacillati</taxon>
        <taxon>Actinomycetota</taxon>
        <taxon>Actinomycetes</taxon>
        <taxon>Kitasatosporales</taxon>
        <taxon>Streptomycetaceae</taxon>
        <taxon>Streptomyces</taxon>
    </lineage>
</organism>
<dbReference type="EMBL" id="JBBKAM010000002">
    <property type="protein sequence ID" value="MEJ8643883.1"/>
    <property type="molecule type" value="Genomic_DNA"/>
</dbReference>
<protein>
    <submittedName>
        <fullName evidence="1">Uncharacterized protein</fullName>
    </submittedName>
</protein>
<reference evidence="1 2" key="1">
    <citation type="submission" date="2024-03" db="EMBL/GenBank/DDBJ databases">
        <title>Novel Streptomyces species of biotechnological and ecological value are a feature of Machair soil.</title>
        <authorList>
            <person name="Prole J.R."/>
            <person name="Goodfellow M."/>
            <person name="Allenby N."/>
            <person name="Ward A.C."/>
        </authorList>
    </citation>
    <scope>NUCLEOTIDE SEQUENCE [LARGE SCALE GENOMIC DNA]</scope>
    <source>
        <strain evidence="1 2">MS1.HAVA.3</strain>
    </source>
</reference>